<protein>
    <recommendedName>
        <fullName evidence="9">Ca(2+)/H(+) antiporter</fullName>
    </recommendedName>
</protein>
<feature type="transmembrane region" description="Helical" evidence="9">
    <location>
        <begin position="236"/>
        <end position="257"/>
    </location>
</feature>
<dbReference type="PANTHER" id="PTHR31503">
    <property type="entry name" value="VACUOLAR CALCIUM ION TRANSPORTER"/>
    <property type="match status" value="1"/>
</dbReference>
<dbReference type="InterPro" id="IPR044880">
    <property type="entry name" value="NCX_ion-bd_dom_sf"/>
</dbReference>
<comment type="subcellular location">
    <subcellularLocation>
        <location evidence="1">Endomembrane system</location>
        <topology evidence="1">Multi-pass membrane protein</topology>
    </subcellularLocation>
</comment>
<keyword evidence="4 9" id="KW-0812">Transmembrane</keyword>
<keyword evidence="6 9" id="KW-1133">Transmembrane helix</keyword>
<name>A0A6M0R9Y3_9CLOT</name>
<keyword evidence="8 9" id="KW-0472">Membrane</keyword>
<feature type="transmembrane region" description="Helical" evidence="9">
    <location>
        <begin position="297"/>
        <end position="319"/>
    </location>
</feature>
<keyword evidence="5 9" id="KW-0106">Calcium</keyword>
<dbReference type="InterPro" id="IPR004837">
    <property type="entry name" value="NaCa_Exmemb"/>
</dbReference>
<comment type="function">
    <text evidence="9">Ca(+)/H(+) antiporter that extrudes calcium in exchange for external protons.</text>
</comment>
<proteinExistence type="inferred from homology"/>
<evidence type="ECO:0000256" key="3">
    <source>
        <dbReference type="ARBA" id="ARBA00022568"/>
    </source>
</evidence>
<feature type="transmembrane region" description="Helical" evidence="9">
    <location>
        <begin position="117"/>
        <end position="138"/>
    </location>
</feature>
<dbReference type="Pfam" id="PF01699">
    <property type="entry name" value="Na_Ca_ex"/>
    <property type="match status" value="2"/>
</dbReference>
<dbReference type="Proteomes" id="UP000473885">
    <property type="component" value="Unassembled WGS sequence"/>
</dbReference>
<evidence type="ECO:0000259" key="10">
    <source>
        <dbReference type="Pfam" id="PF01699"/>
    </source>
</evidence>
<keyword evidence="9" id="KW-0050">Antiport</keyword>
<dbReference type="NCBIfam" id="TIGR00378">
    <property type="entry name" value="cax"/>
    <property type="match status" value="1"/>
</dbReference>
<feature type="transmembrane region" description="Helical" evidence="9">
    <location>
        <begin position="86"/>
        <end position="105"/>
    </location>
</feature>
<comment type="similarity">
    <text evidence="9">Belongs to the Ca(2+):cation antiporter (CaCA) (TC 2.A.19) family.</text>
</comment>
<organism evidence="11 12">
    <name type="scientific">Clostridium niameyense</name>
    <dbReference type="NCBI Taxonomy" id="1622073"/>
    <lineage>
        <taxon>Bacteria</taxon>
        <taxon>Bacillati</taxon>
        <taxon>Bacillota</taxon>
        <taxon>Clostridia</taxon>
        <taxon>Eubacteriales</taxon>
        <taxon>Clostridiaceae</taxon>
        <taxon>Clostridium</taxon>
    </lineage>
</organism>
<dbReference type="GO" id="GO:0006874">
    <property type="term" value="P:intracellular calcium ion homeostasis"/>
    <property type="evidence" value="ECO:0007669"/>
    <property type="project" value="TreeGrafter"/>
</dbReference>
<sequence length="347" mass="38469">MKKIYIVFCMILIIFSTSNSLLNTIMYSLAVIPVAVILGELTSTISEYIGEKKGGLLAAAIGNMPELTMGLWSIKCGMLSMAKAALIGSIISNILLVLGISIFVGGVKYKEQSFNKIVARTNFSMLFIALSTMIIVAALNMHKGKISPNLISTLSVKIAIILIFIYILGLIFSLYTHSNLFVVSELGEQKMIKKDKQFFKLFINIILISIILYFISEKLILNIKEVVKCYNISQEFIGIMFIPILGNIGENVSAILCAAKNKINLSLEIAIGSSIQIFLFVTPILIIFSYFCGLSMTFLFSSFQIIITIIAAGMSFFVFQDGKTYWFEGAILIATYLIITFAYYYVA</sequence>
<evidence type="ECO:0000256" key="1">
    <source>
        <dbReference type="ARBA" id="ARBA00004127"/>
    </source>
</evidence>
<accession>A0A6M0R9Y3</accession>
<dbReference type="EMBL" id="SXDP01000005">
    <property type="protein sequence ID" value="NEZ47084.1"/>
    <property type="molecule type" value="Genomic_DNA"/>
</dbReference>
<gene>
    <name evidence="11" type="primary">cax</name>
    <name evidence="11" type="ORF">FDF74_07660</name>
</gene>
<dbReference type="Gene3D" id="1.20.1420.30">
    <property type="entry name" value="NCX, central ion-binding region"/>
    <property type="match status" value="1"/>
</dbReference>
<feature type="domain" description="Sodium/calcium exchanger membrane region" evidence="10">
    <location>
        <begin position="24"/>
        <end position="174"/>
    </location>
</feature>
<evidence type="ECO:0000256" key="9">
    <source>
        <dbReference type="RuleBase" id="RU365028"/>
    </source>
</evidence>
<comment type="caution">
    <text evidence="9">Lacks conserved residue(s) required for the propagation of feature annotation.</text>
</comment>
<feature type="transmembrane region" description="Helical" evidence="9">
    <location>
        <begin position="269"/>
        <end position="291"/>
    </location>
</feature>
<feature type="transmembrane region" description="Helical" evidence="9">
    <location>
        <begin position="158"/>
        <end position="177"/>
    </location>
</feature>
<dbReference type="RefSeq" id="WP_163249202.1">
    <property type="nucleotide sequence ID" value="NZ_SXDP01000005.1"/>
</dbReference>
<evidence type="ECO:0000313" key="12">
    <source>
        <dbReference type="Proteomes" id="UP000473885"/>
    </source>
</evidence>
<feature type="domain" description="Sodium/calcium exchanger membrane region" evidence="10">
    <location>
        <begin position="202"/>
        <end position="342"/>
    </location>
</feature>
<dbReference type="GO" id="GO:0015369">
    <property type="term" value="F:calcium:proton antiporter activity"/>
    <property type="evidence" value="ECO:0007669"/>
    <property type="project" value="UniProtKB-UniRule"/>
</dbReference>
<dbReference type="InterPro" id="IPR004713">
    <property type="entry name" value="CaH_exchang"/>
</dbReference>
<feature type="transmembrane region" description="Helical" evidence="9">
    <location>
        <begin position="198"/>
        <end position="216"/>
    </location>
</feature>
<comment type="caution">
    <text evidence="11">The sequence shown here is derived from an EMBL/GenBank/DDBJ whole genome shotgun (WGS) entry which is preliminary data.</text>
</comment>
<dbReference type="AlphaFoldDB" id="A0A6M0R9Y3"/>
<evidence type="ECO:0000256" key="4">
    <source>
        <dbReference type="ARBA" id="ARBA00022692"/>
    </source>
</evidence>
<reference evidence="11 12" key="1">
    <citation type="submission" date="2019-04" db="EMBL/GenBank/DDBJ databases">
        <title>Genome sequencing of Clostridium botulinum Groups I-IV and Clostridium butyricum.</title>
        <authorList>
            <person name="Brunt J."/>
            <person name="Van Vliet A.H.M."/>
            <person name="Stringer S.C."/>
            <person name="Carter A.T."/>
            <person name="Peck M.W."/>
        </authorList>
    </citation>
    <scope>NUCLEOTIDE SEQUENCE [LARGE SCALE GENOMIC DNA]</scope>
    <source>
        <strain evidence="11 12">IFR 18/094</strain>
    </source>
</reference>
<evidence type="ECO:0000256" key="8">
    <source>
        <dbReference type="ARBA" id="ARBA00023136"/>
    </source>
</evidence>
<evidence type="ECO:0000313" key="11">
    <source>
        <dbReference type="EMBL" id="NEZ47084.1"/>
    </source>
</evidence>
<evidence type="ECO:0000256" key="2">
    <source>
        <dbReference type="ARBA" id="ARBA00022448"/>
    </source>
</evidence>
<evidence type="ECO:0000256" key="6">
    <source>
        <dbReference type="ARBA" id="ARBA00022989"/>
    </source>
</evidence>
<evidence type="ECO:0000256" key="7">
    <source>
        <dbReference type="ARBA" id="ARBA00023065"/>
    </source>
</evidence>
<feature type="transmembrane region" description="Helical" evidence="9">
    <location>
        <begin position="326"/>
        <end position="346"/>
    </location>
</feature>
<dbReference type="PANTHER" id="PTHR31503:SF22">
    <property type="entry name" value="VACUOLAR CALCIUM ION TRANSPORTER"/>
    <property type="match status" value="1"/>
</dbReference>
<dbReference type="GO" id="GO:0016020">
    <property type="term" value="C:membrane"/>
    <property type="evidence" value="ECO:0007669"/>
    <property type="project" value="InterPro"/>
</dbReference>
<keyword evidence="7 9" id="KW-0406">Ion transport</keyword>
<dbReference type="GO" id="GO:0012505">
    <property type="term" value="C:endomembrane system"/>
    <property type="evidence" value="ECO:0007669"/>
    <property type="project" value="UniProtKB-SubCell"/>
</dbReference>
<keyword evidence="12" id="KW-1185">Reference proteome</keyword>
<keyword evidence="2 9" id="KW-0813">Transport</keyword>
<evidence type="ECO:0000256" key="5">
    <source>
        <dbReference type="ARBA" id="ARBA00022837"/>
    </source>
</evidence>
<keyword evidence="3 9" id="KW-0109">Calcium transport</keyword>
<dbReference type="InterPro" id="IPR004798">
    <property type="entry name" value="CAX-like"/>
</dbReference>